<dbReference type="Proteomes" id="UP000319499">
    <property type="component" value="Unassembled WGS sequence"/>
</dbReference>
<keyword evidence="1 4" id="KW-0929">Antimicrobial</keyword>
<dbReference type="PANTHER" id="PTHR38107">
    <property type="match status" value="1"/>
</dbReference>
<dbReference type="CDD" id="cd00737">
    <property type="entry name" value="lyz_endolysin_autolysin"/>
    <property type="match status" value="1"/>
</dbReference>
<keyword evidence="4" id="KW-0326">Glycosidase</keyword>
<dbReference type="OrthoDB" id="961266at2"/>
<keyword evidence="6" id="KW-1185">Reference proteome</keyword>
<evidence type="ECO:0000313" key="5">
    <source>
        <dbReference type="EMBL" id="TWP29262.1"/>
    </source>
</evidence>
<gene>
    <name evidence="5" type="ORF">ETU09_03315</name>
</gene>
<evidence type="ECO:0000256" key="1">
    <source>
        <dbReference type="ARBA" id="ARBA00022529"/>
    </source>
</evidence>
<dbReference type="AlphaFoldDB" id="A0A563DGR2"/>
<dbReference type="InterPro" id="IPR033907">
    <property type="entry name" value="Endolysin_autolysin"/>
</dbReference>
<dbReference type="InterPro" id="IPR023346">
    <property type="entry name" value="Lysozyme-like_dom_sf"/>
</dbReference>
<name>A0A563DGR2_9FLAO</name>
<comment type="catalytic activity">
    <reaction evidence="4">
        <text>Hydrolysis of (1-&gt;4)-beta-linkages between N-acetylmuramic acid and N-acetyl-D-glucosamine residues in a peptidoglycan and between N-acetyl-D-glucosamine residues in chitodextrins.</text>
        <dbReference type="EC" id="3.2.1.17"/>
    </reaction>
</comment>
<dbReference type="PANTHER" id="PTHR38107:SF3">
    <property type="entry name" value="LYSOZYME RRRD-RELATED"/>
    <property type="match status" value="1"/>
</dbReference>
<keyword evidence="3" id="KW-1035">Host cytoplasm</keyword>
<protein>
    <recommendedName>
        <fullName evidence="4">Lysozyme</fullName>
        <ecNumber evidence="4">3.2.1.17</ecNumber>
    </recommendedName>
</protein>
<keyword evidence="2 4" id="KW-0081">Bacteriolytic enzyme</keyword>
<dbReference type="EMBL" id="SELH01000015">
    <property type="protein sequence ID" value="TWP29262.1"/>
    <property type="molecule type" value="Genomic_DNA"/>
</dbReference>
<comment type="similarity">
    <text evidence="4">Belongs to the glycosyl hydrolase 24 family.</text>
</comment>
<keyword evidence="4" id="KW-0378">Hydrolase</keyword>
<evidence type="ECO:0000313" key="6">
    <source>
        <dbReference type="Proteomes" id="UP000319499"/>
    </source>
</evidence>
<dbReference type="Pfam" id="PF00959">
    <property type="entry name" value="Phage_lysozyme"/>
    <property type="match status" value="1"/>
</dbReference>
<dbReference type="Gene3D" id="1.10.530.40">
    <property type="match status" value="1"/>
</dbReference>
<organism evidence="5 6">
    <name type="scientific">Apibacter muscae</name>
    <dbReference type="NCBI Taxonomy" id="2509004"/>
    <lineage>
        <taxon>Bacteria</taxon>
        <taxon>Pseudomonadati</taxon>
        <taxon>Bacteroidota</taxon>
        <taxon>Flavobacteriia</taxon>
        <taxon>Flavobacteriales</taxon>
        <taxon>Weeksellaceae</taxon>
        <taxon>Apibacter</taxon>
    </lineage>
</organism>
<evidence type="ECO:0000256" key="2">
    <source>
        <dbReference type="ARBA" id="ARBA00022638"/>
    </source>
</evidence>
<dbReference type="GO" id="GO:0042742">
    <property type="term" value="P:defense response to bacterium"/>
    <property type="evidence" value="ECO:0007669"/>
    <property type="project" value="UniProtKB-KW"/>
</dbReference>
<dbReference type="InterPro" id="IPR023347">
    <property type="entry name" value="Lysozyme_dom_sf"/>
</dbReference>
<dbReference type="InterPro" id="IPR002196">
    <property type="entry name" value="Glyco_hydro_24"/>
</dbReference>
<dbReference type="SUPFAM" id="SSF53955">
    <property type="entry name" value="Lysozyme-like"/>
    <property type="match status" value="1"/>
</dbReference>
<proteinExistence type="inferred from homology"/>
<comment type="caution">
    <text evidence="5">The sequence shown here is derived from an EMBL/GenBank/DDBJ whole genome shotgun (WGS) entry which is preliminary data.</text>
</comment>
<dbReference type="InterPro" id="IPR051018">
    <property type="entry name" value="Bacteriophage_GH24"/>
</dbReference>
<evidence type="ECO:0000256" key="3">
    <source>
        <dbReference type="ARBA" id="ARBA00023200"/>
    </source>
</evidence>
<dbReference type="GO" id="GO:0031640">
    <property type="term" value="P:killing of cells of another organism"/>
    <property type="evidence" value="ECO:0007669"/>
    <property type="project" value="UniProtKB-KW"/>
</dbReference>
<dbReference type="GO" id="GO:0003796">
    <property type="term" value="F:lysozyme activity"/>
    <property type="evidence" value="ECO:0007669"/>
    <property type="project" value="UniProtKB-EC"/>
</dbReference>
<dbReference type="GO" id="GO:0016998">
    <property type="term" value="P:cell wall macromolecule catabolic process"/>
    <property type="evidence" value="ECO:0007669"/>
    <property type="project" value="InterPro"/>
</dbReference>
<accession>A0A563DGR2</accession>
<dbReference type="EC" id="3.2.1.17" evidence="4"/>
<dbReference type="GO" id="GO:0009253">
    <property type="term" value="P:peptidoglycan catabolic process"/>
    <property type="evidence" value="ECO:0007669"/>
    <property type="project" value="InterPro"/>
</dbReference>
<sequence length="274" mass="31782">MEEIRLKIFNKYLGAKWDWKSTDIFNLESTAVGATSWGHYDVREFNSKYLEDKYFTKTESGLDGKDIVILAKELGYTNTCNCLGIINVQNKNENKTQDKRVDPKTLKATEKIKEFIKSFEGYYAKPYDDTKGYATIGIGYLIDYKSYTKVTQADIAKTEITWKEFTNGISEKRALELMNKKITKYENSIYRDITVPLYQYEFDALISLLFNCGPDFLKDKITKAPKLRSNLINKKYEAAANEFLDITNSGTPGLVKRRKHENKIFLENIYENNK</sequence>
<evidence type="ECO:0000256" key="4">
    <source>
        <dbReference type="RuleBase" id="RU003788"/>
    </source>
</evidence>
<reference evidence="5 6" key="1">
    <citation type="submission" date="2019-02" db="EMBL/GenBank/DDBJ databases">
        <title>Apibacter muscae sp. nov.: a novel member of the house fly microbiota.</title>
        <authorList>
            <person name="Park R."/>
        </authorList>
    </citation>
    <scope>NUCLEOTIDE SEQUENCE [LARGE SCALE GENOMIC DNA]</scope>
    <source>
        <strain evidence="5 6">AL1</strain>
    </source>
</reference>